<gene>
    <name evidence="2" type="ordered locus">Nmlp_3283</name>
</gene>
<evidence type="ECO:0000313" key="3">
    <source>
        <dbReference type="Proteomes" id="UP000011867"/>
    </source>
</evidence>
<dbReference type="AlphaFoldDB" id="M1XST2"/>
<dbReference type="EMBL" id="HF582854">
    <property type="protein sequence ID" value="CCQ37417.1"/>
    <property type="molecule type" value="Genomic_DNA"/>
</dbReference>
<dbReference type="GeneID" id="14651788"/>
<keyword evidence="3" id="KW-1185">Reference proteome</keyword>
<organism evidence="2 3">
    <name type="scientific">Natronomonas moolapensis (strain DSM 18674 / CECT 7526 / JCM 14361 / 8.8.11)</name>
    <dbReference type="NCBI Taxonomy" id="268739"/>
    <lineage>
        <taxon>Archaea</taxon>
        <taxon>Methanobacteriati</taxon>
        <taxon>Methanobacteriota</taxon>
        <taxon>Stenosarchaea group</taxon>
        <taxon>Halobacteria</taxon>
        <taxon>Halobacteriales</taxon>
        <taxon>Natronomonadaceae</taxon>
        <taxon>Natronomonas</taxon>
    </lineage>
</organism>
<dbReference type="eggNOG" id="arCOG04726">
    <property type="taxonomic scope" value="Archaea"/>
</dbReference>
<dbReference type="STRING" id="268739.Nmlp_3283"/>
<name>M1XST2_NATM8</name>
<dbReference type="HOGENOM" id="CLU_082034_0_0_2"/>
<protein>
    <recommendedName>
        <fullName evidence="1">HVO-0234-like beta-propeller domain-containing protein</fullName>
    </recommendedName>
</protein>
<dbReference type="InterPro" id="IPR056505">
    <property type="entry name" value="Beta-prop_HVO_0234"/>
</dbReference>
<accession>M1XST2</accession>
<sequence>MSDDDITLTEKRVYAGGGGVTTAAVASDVGLARVSISDDIVGEFSLERRGQTTAVAAVDGRFAVGTPRDVLVGTDGDLEATGFGDAVALGGRDGLVASDGERIARYDGSWRTLSELDAVRSIDGGMVAAGSGVHRLDGTHVGLDEVLDVSAAGTPLAATDDGLYYLANGWMRALEGSFRVVASDGERAHAATEDTLYERNEDGTWTPVDLPVTGAVVDVAYDGGVYAVTADGTCLANVGDGWRHRSIGLTGVVGLALL</sequence>
<proteinExistence type="predicted"/>
<evidence type="ECO:0000313" key="2">
    <source>
        <dbReference type="EMBL" id="CCQ37417.1"/>
    </source>
</evidence>
<dbReference type="Proteomes" id="UP000011867">
    <property type="component" value="Chromosome"/>
</dbReference>
<evidence type="ECO:0000259" key="1">
    <source>
        <dbReference type="Pfam" id="PF23366"/>
    </source>
</evidence>
<dbReference type="RefSeq" id="WP_015410160.1">
    <property type="nucleotide sequence ID" value="NC_020388.1"/>
</dbReference>
<reference evidence="2 3" key="1">
    <citation type="journal article" date="2013" name="Genome Announc.">
        <title>Genome of the haloarchaeon Natronomonas moolapensis, a neutrophilic member of a previously haloalkaliphilic genus.</title>
        <authorList>
            <person name="Dyall-Smith M.L."/>
            <person name="Pfeiffer F."/>
            <person name="Oberwinkler T."/>
            <person name="Klee K."/>
            <person name="Rampp M."/>
            <person name="Palm P."/>
            <person name="Gross K."/>
            <person name="Schuster S.C."/>
            <person name="Oesterhelt D."/>
        </authorList>
    </citation>
    <scope>NUCLEOTIDE SEQUENCE [LARGE SCALE GENOMIC DNA]</scope>
    <source>
        <strain evidence="3">DSM 18674 / JCM 14361 / 8.8.11</strain>
    </source>
</reference>
<feature type="domain" description="HVO-0234-like beta-propeller" evidence="1">
    <location>
        <begin position="7"/>
        <end position="257"/>
    </location>
</feature>
<dbReference type="KEGG" id="nmo:Nmlp_3283"/>
<dbReference type="Pfam" id="PF23366">
    <property type="entry name" value="Beta-prop_HVO_0234"/>
    <property type="match status" value="1"/>
</dbReference>
<dbReference type="OrthoDB" id="213812at2157"/>